<dbReference type="Pfam" id="PF10165">
    <property type="entry name" value="Ric8"/>
    <property type="match status" value="1"/>
</dbReference>
<reference evidence="7 8" key="1">
    <citation type="submission" date="2017-06" db="EMBL/GenBank/DDBJ databases">
        <title>A platform for efficient transgenesis in Macrostomum lignano, a flatworm model organism for stem cell research.</title>
        <authorList>
            <person name="Berezikov E."/>
        </authorList>
    </citation>
    <scope>NUCLEOTIDE SEQUENCE [LARGE SCALE GENOMIC DNA]</scope>
    <source>
        <strain evidence="7">DV1</strain>
        <tissue evidence="7">Whole organism</tissue>
    </source>
</reference>
<evidence type="ECO:0000256" key="2">
    <source>
        <dbReference type="ARBA" id="ARBA00009049"/>
    </source>
</evidence>
<dbReference type="GO" id="GO:0001965">
    <property type="term" value="F:G-protein alpha-subunit binding"/>
    <property type="evidence" value="ECO:0007669"/>
    <property type="project" value="TreeGrafter"/>
</dbReference>
<name>A0A267DJG7_9PLAT</name>
<evidence type="ECO:0000256" key="6">
    <source>
        <dbReference type="SAM" id="MobiDB-lite"/>
    </source>
</evidence>
<keyword evidence="8" id="KW-1185">Reference proteome</keyword>
<dbReference type="InterPro" id="IPR019318">
    <property type="entry name" value="Gua_nucleotide_exch_fac_Ric8"/>
</dbReference>
<feature type="region of interest" description="Disordered" evidence="6">
    <location>
        <begin position="595"/>
        <end position="619"/>
    </location>
</feature>
<evidence type="ECO:0000256" key="3">
    <source>
        <dbReference type="ARBA" id="ARBA00022490"/>
    </source>
</evidence>
<gene>
    <name evidence="7" type="ORF">BOX15_Mlig018804g3</name>
</gene>
<dbReference type="PANTHER" id="PTHR12425:SF5">
    <property type="entry name" value="SYNEMBRYN"/>
    <property type="match status" value="1"/>
</dbReference>
<sequence length="619" mass="65754">CSPIDAMTSQPLQLPLSDPPAPDADPATVATAFSASEQKLSEFSVKQFSNFRPALAEPEADIGRLLAHLSRPDLPTGLAVLCLRCLRLLCRHRPNLEACDPARFLEAGLACLLDRSGLADLADGGNAEPQQRPVEEVTESLMCLCNLGIQLDGLVQRLVDLRCPAALLRRAAGLTAESLELDWPAFDLRLLFLLAAKCPAARQDLRLHRRGVAQLTQLLQLASEPRLLSDKRCDLLGDLVKVLYTLAAGTAGPGDKDDSLAEGEETVFHQLAGLLRRLLLADCTSPDRRDRLTQHCVSLLLCLPQDSFDRLLSEDVPAAASSAASTASNFEGKGVEAIDVVLNLLDTRLALFSASCTADPAAVAAVLPAGVSLTGGALENLVPVLSALFEACRSSRTIRRYCKHRLLPRRSSDQMAQLPEEGASMRSRLCRTLTHPCTQAADMAASLVHALCKASIARAVRHTGYGNFAGFLARRGLLAAGPSAGDSTVYSSDSSGDGEDEDEDDGAGAADQQGGAADGGRANGAASWSYNPVTGRREPPRPDPTAGMTEEQKEFEVHRIMQAIDRLQATGVISPAVIGEDGRPCPVSHPLELMDRLAEQSGGKRREGGGGEESSDSDG</sequence>
<protein>
    <recommendedName>
        <fullName evidence="9">Synembryn-A</fullName>
    </recommendedName>
</protein>
<dbReference type="GO" id="GO:0005085">
    <property type="term" value="F:guanyl-nucleotide exchange factor activity"/>
    <property type="evidence" value="ECO:0007669"/>
    <property type="project" value="UniProtKB-KW"/>
</dbReference>
<evidence type="ECO:0000256" key="1">
    <source>
        <dbReference type="ARBA" id="ARBA00004544"/>
    </source>
</evidence>
<organism evidence="7 8">
    <name type="scientific">Macrostomum lignano</name>
    <dbReference type="NCBI Taxonomy" id="282301"/>
    <lineage>
        <taxon>Eukaryota</taxon>
        <taxon>Metazoa</taxon>
        <taxon>Spiralia</taxon>
        <taxon>Lophotrochozoa</taxon>
        <taxon>Platyhelminthes</taxon>
        <taxon>Rhabditophora</taxon>
        <taxon>Macrostomorpha</taxon>
        <taxon>Macrostomida</taxon>
        <taxon>Macrostomidae</taxon>
        <taxon>Macrostomum</taxon>
    </lineage>
</organism>
<comment type="similarity">
    <text evidence="2">Belongs to the synembryn family.</text>
</comment>
<evidence type="ECO:0000313" key="8">
    <source>
        <dbReference type="Proteomes" id="UP000215902"/>
    </source>
</evidence>
<dbReference type="GO" id="GO:0007186">
    <property type="term" value="P:G protein-coupled receptor signaling pathway"/>
    <property type="evidence" value="ECO:0007669"/>
    <property type="project" value="TreeGrafter"/>
</dbReference>
<dbReference type="GO" id="GO:0005938">
    <property type="term" value="C:cell cortex"/>
    <property type="evidence" value="ECO:0007669"/>
    <property type="project" value="UniProtKB-SubCell"/>
</dbReference>
<dbReference type="InterPro" id="IPR008376">
    <property type="entry name" value="Chaperone_Ric-8_A/B"/>
</dbReference>
<evidence type="ECO:0008006" key="9">
    <source>
        <dbReference type="Google" id="ProtNLM"/>
    </source>
</evidence>
<dbReference type="OrthoDB" id="5585685at2759"/>
<comment type="subcellular location">
    <subcellularLocation>
        <location evidence="1">Cytoplasm</location>
        <location evidence="1">Cell cortex</location>
    </subcellularLocation>
</comment>
<comment type="caution">
    <text evidence="7">The sequence shown here is derived from an EMBL/GenBank/DDBJ whole genome shotgun (WGS) entry which is preliminary data.</text>
</comment>
<dbReference type="EMBL" id="NIVC01004080">
    <property type="protein sequence ID" value="PAA48692.1"/>
    <property type="molecule type" value="Genomic_DNA"/>
</dbReference>
<evidence type="ECO:0000256" key="5">
    <source>
        <dbReference type="ARBA" id="ARBA00023186"/>
    </source>
</evidence>
<feature type="compositionally biased region" description="Acidic residues" evidence="6">
    <location>
        <begin position="496"/>
        <end position="506"/>
    </location>
</feature>
<feature type="non-terminal residue" evidence="7">
    <location>
        <position position="1"/>
    </location>
</feature>
<feature type="region of interest" description="Disordered" evidence="6">
    <location>
        <begin position="482"/>
        <end position="551"/>
    </location>
</feature>
<proteinExistence type="inferred from homology"/>
<dbReference type="Proteomes" id="UP000215902">
    <property type="component" value="Unassembled WGS sequence"/>
</dbReference>
<evidence type="ECO:0000313" key="7">
    <source>
        <dbReference type="EMBL" id="PAA48692.1"/>
    </source>
</evidence>
<keyword evidence="4" id="KW-0344">Guanine-nucleotide releasing factor</keyword>
<keyword evidence="5" id="KW-0143">Chaperone</keyword>
<feature type="region of interest" description="Disordered" evidence="6">
    <location>
        <begin position="1"/>
        <end position="26"/>
    </location>
</feature>
<evidence type="ECO:0000256" key="4">
    <source>
        <dbReference type="ARBA" id="ARBA00022658"/>
    </source>
</evidence>
<dbReference type="AlphaFoldDB" id="A0A267DJG7"/>
<accession>A0A267DJG7</accession>
<dbReference type="PRINTS" id="PR01802">
    <property type="entry name" value="SYNEMBRYN"/>
</dbReference>
<dbReference type="STRING" id="282301.A0A267DJG7"/>
<feature type="compositionally biased region" description="Basic and acidic residues" evidence="6">
    <location>
        <begin position="595"/>
        <end position="609"/>
    </location>
</feature>
<dbReference type="PANTHER" id="PTHR12425">
    <property type="entry name" value="SYNEMBRYN"/>
    <property type="match status" value="1"/>
</dbReference>
<keyword evidence="3" id="KW-0963">Cytoplasm</keyword>